<dbReference type="GO" id="GO:0016020">
    <property type="term" value="C:membrane"/>
    <property type="evidence" value="ECO:0007669"/>
    <property type="project" value="UniProtKB-SubCell"/>
</dbReference>
<keyword evidence="2 5" id="KW-0812">Transmembrane</keyword>
<feature type="non-terminal residue" evidence="6">
    <location>
        <position position="163"/>
    </location>
</feature>
<feature type="transmembrane region" description="Helical" evidence="5">
    <location>
        <begin position="105"/>
        <end position="126"/>
    </location>
</feature>
<evidence type="ECO:0000313" key="6">
    <source>
        <dbReference type="EMBL" id="RWS03456.1"/>
    </source>
</evidence>
<comment type="subcellular location">
    <subcellularLocation>
        <location evidence="1">Membrane</location>
        <topology evidence="1">Multi-pass membrane protein</topology>
    </subcellularLocation>
</comment>
<evidence type="ECO:0000256" key="3">
    <source>
        <dbReference type="ARBA" id="ARBA00022989"/>
    </source>
</evidence>
<evidence type="ECO:0000256" key="1">
    <source>
        <dbReference type="ARBA" id="ARBA00004141"/>
    </source>
</evidence>
<proteinExistence type="predicted"/>
<evidence type="ECO:0000256" key="5">
    <source>
        <dbReference type="SAM" id="Phobius"/>
    </source>
</evidence>
<keyword evidence="7" id="KW-1185">Reference proteome</keyword>
<feature type="transmembrane region" description="Helical" evidence="5">
    <location>
        <begin position="45"/>
        <end position="64"/>
    </location>
</feature>
<evidence type="ECO:0000256" key="2">
    <source>
        <dbReference type="ARBA" id="ARBA00022692"/>
    </source>
</evidence>
<protein>
    <submittedName>
        <fullName evidence="6">Large neutral amino acids transporter small subunit 2-like protein</fullName>
    </submittedName>
</protein>
<dbReference type="OrthoDB" id="3257095at2759"/>
<accession>A0A3S3P8N2</accession>
<keyword evidence="3 5" id="KW-1133">Transmembrane helix</keyword>
<evidence type="ECO:0000256" key="4">
    <source>
        <dbReference type="ARBA" id="ARBA00023136"/>
    </source>
</evidence>
<dbReference type="Proteomes" id="UP000285301">
    <property type="component" value="Unassembled WGS sequence"/>
</dbReference>
<dbReference type="GO" id="GO:0015179">
    <property type="term" value="F:L-amino acid transmembrane transporter activity"/>
    <property type="evidence" value="ECO:0007669"/>
    <property type="project" value="TreeGrafter"/>
</dbReference>
<dbReference type="STRING" id="1965070.A0A3S3P8N2"/>
<name>A0A3S3P8N2_9ACAR</name>
<dbReference type="InterPro" id="IPR050598">
    <property type="entry name" value="AminoAcid_Transporter"/>
</dbReference>
<keyword evidence="4 5" id="KW-0472">Membrane</keyword>
<organism evidence="6 7">
    <name type="scientific">Dinothrombium tinctorium</name>
    <dbReference type="NCBI Taxonomy" id="1965070"/>
    <lineage>
        <taxon>Eukaryota</taxon>
        <taxon>Metazoa</taxon>
        <taxon>Ecdysozoa</taxon>
        <taxon>Arthropoda</taxon>
        <taxon>Chelicerata</taxon>
        <taxon>Arachnida</taxon>
        <taxon>Acari</taxon>
        <taxon>Acariformes</taxon>
        <taxon>Trombidiformes</taxon>
        <taxon>Prostigmata</taxon>
        <taxon>Anystina</taxon>
        <taxon>Parasitengona</taxon>
        <taxon>Trombidioidea</taxon>
        <taxon>Trombidiidae</taxon>
        <taxon>Dinothrombium</taxon>
    </lineage>
</organism>
<feature type="transmembrane region" description="Helical" evidence="5">
    <location>
        <begin position="132"/>
        <end position="152"/>
    </location>
</feature>
<dbReference type="InterPro" id="IPR002293">
    <property type="entry name" value="AA/rel_permease1"/>
</dbReference>
<sequence>MPLSVALSTFGGLNGGIFASSRLFFVGARMGHLPSALAMVNTKYFTPMSSLLFLGIMSLLYLTTTKVYVLINYTSFIESTFVTLSVSALLWLRFTKPNLARPIKVNILLPLIFFVVCTFLVALPFYEKPWETGVGLGITLTGIPIYFLTVFWKKKPLLYRRFI</sequence>
<dbReference type="PANTHER" id="PTHR11785:SF240">
    <property type="entry name" value="LD25378P"/>
    <property type="match status" value="1"/>
</dbReference>
<reference evidence="6 7" key="1">
    <citation type="journal article" date="2018" name="Gigascience">
        <title>Genomes of trombidid mites reveal novel predicted allergens and laterally-transferred genes associated with secondary metabolism.</title>
        <authorList>
            <person name="Dong X."/>
            <person name="Chaisiri K."/>
            <person name="Xia D."/>
            <person name="Armstrong S.D."/>
            <person name="Fang Y."/>
            <person name="Donnelly M.J."/>
            <person name="Kadowaki T."/>
            <person name="McGarry J.W."/>
            <person name="Darby A.C."/>
            <person name="Makepeace B.L."/>
        </authorList>
    </citation>
    <scope>NUCLEOTIDE SEQUENCE [LARGE SCALE GENOMIC DNA]</scope>
    <source>
        <strain evidence="6">UoL-WK</strain>
    </source>
</reference>
<dbReference type="AlphaFoldDB" id="A0A3S3P8N2"/>
<evidence type="ECO:0000313" key="7">
    <source>
        <dbReference type="Proteomes" id="UP000285301"/>
    </source>
</evidence>
<dbReference type="Gene3D" id="1.20.1740.10">
    <property type="entry name" value="Amino acid/polyamine transporter I"/>
    <property type="match status" value="1"/>
</dbReference>
<gene>
    <name evidence="6" type="ORF">B4U79_04447</name>
</gene>
<dbReference type="EMBL" id="NCKU01006485">
    <property type="protein sequence ID" value="RWS03456.1"/>
    <property type="molecule type" value="Genomic_DNA"/>
</dbReference>
<dbReference type="PANTHER" id="PTHR11785">
    <property type="entry name" value="AMINO ACID TRANSPORTER"/>
    <property type="match status" value="1"/>
</dbReference>
<comment type="caution">
    <text evidence="6">The sequence shown here is derived from an EMBL/GenBank/DDBJ whole genome shotgun (WGS) entry which is preliminary data.</text>
</comment>
<feature type="transmembrane region" description="Helical" evidence="5">
    <location>
        <begin position="6"/>
        <end position="25"/>
    </location>
</feature>
<dbReference type="Pfam" id="PF13520">
    <property type="entry name" value="AA_permease_2"/>
    <property type="match status" value="1"/>
</dbReference>
<feature type="transmembrane region" description="Helical" evidence="5">
    <location>
        <begin position="70"/>
        <end position="93"/>
    </location>
</feature>